<name>A3VLE9_9RHOB</name>
<sequence length="23" mass="2651">MWEAVIVGDSVVVMAYALWEILR</sequence>
<dbReference type="EMBL" id="AAMT01000022">
    <property type="protein sequence ID" value="EAQ10954.1"/>
    <property type="molecule type" value="Genomic_DNA"/>
</dbReference>
<organism evidence="1 2">
    <name type="scientific">Maritimibacter alkaliphilus HTCC2654</name>
    <dbReference type="NCBI Taxonomy" id="314271"/>
    <lineage>
        <taxon>Bacteria</taxon>
        <taxon>Pseudomonadati</taxon>
        <taxon>Pseudomonadota</taxon>
        <taxon>Alphaproteobacteria</taxon>
        <taxon>Rhodobacterales</taxon>
        <taxon>Roseobacteraceae</taxon>
        <taxon>Maritimibacter</taxon>
    </lineage>
</organism>
<gene>
    <name evidence="1" type="ORF">RB2654_05004</name>
</gene>
<proteinExistence type="predicted"/>
<comment type="caution">
    <text evidence="1">The sequence shown here is derived from an EMBL/GenBank/DDBJ whole genome shotgun (WGS) entry which is preliminary data.</text>
</comment>
<reference evidence="1 2" key="1">
    <citation type="journal article" date="2010" name="J. Bacteriol.">
        <title>Genome sequences of Pelagibaca bermudensis HTCC2601T and Maritimibacter alkaliphilus HTCC2654T, the type strains of two marine Roseobacter genera.</title>
        <authorList>
            <person name="Thrash J.C."/>
            <person name="Cho J.C."/>
            <person name="Ferriera S."/>
            <person name="Johnson J."/>
            <person name="Vergin K.L."/>
            <person name="Giovannoni S.J."/>
        </authorList>
    </citation>
    <scope>NUCLEOTIDE SEQUENCE [LARGE SCALE GENOMIC DNA]</scope>
    <source>
        <strain evidence="1 2">HTCC2654</strain>
    </source>
</reference>
<protein>
    <submittedName>
        <fullName evidence="1">Uncharacterized protein</fullName>
    </submittedName>
</protein>
<dbReference type="Proteomes" id="UP000002931">
    <property type="component" value="Unassembled WGS sequence"/>
</dbReference>
<keyword evidence="2" id="KW-1185">Reference proteome</keyword>
<accession>A3VLE9</accession>
<evidence type="ECO:0000313" key="1">
    <source>
        <dbReference type="EMBL" id="EAQ10954.1"/>
    </source>
</evidence>
<evidence type="ECO:0000313" key="2">
    <source>
        <dbReference type="Proteomes" id="UP000002931"/>
    </source>
</evidence>
<dbReference type="HOGENOM" id="CLU_3422941_0_0_5"/>
<dbReference type="STRING" id="314271.RB2654_05004"/>
<dbReference type="AlphaFoldDB" id="A3VLE9"/>